<reference evidence="2" key="1">
    <citation type="submission" date="2015-07" db="EMBL/GenBank/DDBJ databases">
        <title>Fjat-10053 dsm26.</title>
        <authorList>
            <person name="Liu B."/>
            <person name="Wang J."/>
            <person name="Zhu Y."/>
            <person name="Liu G."/>
            <person name="Chen Q."/>
            <person name="Chen Z."/>
            <person name="Lan J."/>
            <person name="Che J."/>
            <person name="Ge C."/>
            <person name="Shi H."/>
            <person name="Pan Z."/>
            <person name="Liu X."/>
        </authorList>
    </citation>
    <scope>NUCLEOTIDE SEQUENCE [LARGE SCALE GENOMIC DNA]</scope>
    <source>
        <strain evidence="2">DSM 26</strain>
    </source>
</reference>
<dbReference type="EMBL" id="LGTO01000005">
    <property type="protein sequence ID" value="KNE21334.1"/>
    <property type="molecule type" value="Genomic_DNA"/>
</dbReference>
<comment type="caution">
    <text evidence="1">The sequence shown here is derived from an EMBL/GenBank/DDBJ whole genome shotgun (WGS) entry which is preliminary data.</text>
</comment>
<evidence type="ECO:0000313" key="1">
    <source>
        <dbReference type="EMBL" id="KNE21334.1"/>
    </source>
</evidence>
<gene>
    <name evidence="1" type="ORF">AFK71_06575</name>
</gene>
<keyword evidence="2" id="KW-1185">Reference proteome</keyword>
<accession>A0A0L0QRW0</accession>
<evidence type="ECO:0000313" key="2">
    <source>
        <dbReference type="Proteomes" id="UP000036780"/>
    </source>
</evidence>
<protein>
    <submittedName>
        <fullName evidence="1">Uncharacterized protein</fullName>
    </submittedName>
</protein>
<dbReference type="AlphaFoldDB" id="A0A0L0QRW0"/>
<sequence length="65" mass="7388">MPLNWKSYSTLHGGKVDSLLASGVTPSVFIVEFRPEIIIKGKSLMLLNKIQQLEMKGKLLYLWII</sequence>
<name>A0A0L0QRW0_VIRPA</name>
<dbReference type="Proteomes" id="UP000036780">
    <property type="component" value="Unassembled WGS sequence"/>
</dbReference>
<proteinExistence type="predicted"/>
<organism evidence="1 2">
    <name type="scientific">Virgibacillus pantothenticus</name>
    <dbReference type="NCBI Taxonomy" id="1473"/>
    <lineage>
        <taxon>Bacteria</taxon>
        <taxon>Bacillati</taxon>
        <taxon>Bacillota</taxon>
        <taxon>Bacilli</taxon>
        <taxon>Bacillales</taxon>
        <taxon>Bacillaceae</taxon>
        <taxon>Virgibacillus</taxon>
    </lineage>
</organism>